<dbReference type="Gene3D" id="3.40.50.150">
    <property type="entry name" value="Vaccinia Virus protein VP39"/>
    <property type="match status" value="1"/>
</dbReference>
<name>D7FNV1_ECTSI</name>
<dbReference type="GO" id="GO:0008757">
    <property type="term" value="F:S-adenosylmethionine-dependent methyltransferase activity"/>
    <property type="evidence" value="ECO:0007669"/>
    <property type="project" value="InterPro"/>
</dbReference>
<dbReference type="AlphaFoldDB" id="D7FNV1"/>
<proteinExistence type="predicted"/>
<dbReference type="InterPro" id="IPR029063">
    <property type="entry name" value="SAM-dependent_MTases_sf"/>
</dbReference>
<feature type="signal peptide" evidence="2">
    <location>
        <begin position="1"/>
        <end position="23"/>
    </location>
</feature>
<keyword evidence="5" id="KW-1185">Reference proteome</keyword>
<dbReference type="CDD" id="cd02440">
    <property type="entry name" value="AdoMet_MTases"/>
    <property type="match status" value="1"/>
</dbReference>
<evidence type="ECO:0000313" key="5">
    <source>
        <dbReference type="Proteomes" id="UP000002630"/>
    </source>
</evidence>
<gene>
    <name evidence="4" type="ORF">Esi_0180_0042</name>
</gene>
<dbReference type="GO" id="GO:0032259">
    <property type="term" value="P:methylation"/>
    <property type="evidence" value="ECO:0007669"/>
    <property type="project" value="UniProtKB-KW"/>
</dbReference>
<evidence type="ECO:0000256" key="1">
    <source>
        <dbReference type="SAM" id="MobiDB-lite"/>
    </source>
</evidence>
<reference evidence="4 5" key="1">
    <citation type="journal article" date="2010" name="Nature">
        <title>The Ectocarpus genome and the independent evolution of multicellularity in brown algae.</title>
        <authorList>
            <person name="Cock J.M."/>
            <person name="Sterck L."/>
            <person name="Rouze P."/>
            <person name="Scornet D."/>
            <person name="Allen A.E."/>
            <person name="Amoutzias G."/>
            <person name="Anthouard V."/>
            <person name="Artiguenave F."/>
            <person name="Aury J.M."/>
            <person name="Badger J.H."/>
            <person name="Beszteri B."/>
            <person name="Billiau K."/>
            <person name="Bonnet E."/>
            <person name="Bothwell J.H."/>
            <person name="Bowler C."/>
            <person name="Boyen C."/>
            <person name="Brownlee C."/>
            <person name="Carrano C.J."/>
            <person name="Charrier B."/>
            <person name="Cho G.Y."/>
            <person name="Coelho S.M."/>
            <person name="Collen J."/>
            <person name="Corre E."/>
            <person name="Da Silva C."/>
            <person name="Delage L."/>
            <person name="Delaroque N."/>
            <person name="Dittami S.M."/>
            <person name="Doulbeau S."/>
            <person name="Elias M."/>
            <person name="Farnham G."/>
            <person name="Gachon C.M."/>
            <person name="Gschloessl B."/>
            <person name="Heesch S."/>
            <person name="Jabbari K."/>
            <person name="Jubin C."/>
            <person name="Kawai H."/>
            <person name="Kimura K."/>
            <person name="Kloareg B."/>
            <person name="Kupper F.C."/>
            <person name="Lang D."/>
            <person name="Le Bail A."/>
            <person name="Leblanc C."/>
            <person name="Lerouge P."/>
            <person name="Lohr M."/>
            <person name="Lopez P.J."/>
            <person name="Martens C."/>
            <person name="Maumus F."/>
            <person name="Michel G."/>
            <person name="Miranda-Saavedra D."/>
            <person name="Morales J."/>
            <person name="Moreau H."/>
            <person name="Motomura T."/>
            <person name="Nagasato C."/>
            <person name="Napoli C.A."/>
            <person name="Nelson D.R."/>
            <person name="Nyvall-Collen P."/>
            <person name="Peters A.F."/>
            <person name="Pommier C."/>
            <person name="Potin P."/>
            <person name="Poulain J."/>
            <person name="Quesneville H."/>
            <person name="Read B."/>
            <person name="Rensing S.A."/>
            <person name="Ritter A."/>
            <person name="Rousvoal S."/>
            <person name="Samanta M."/>
            <person name="Samson G."/>
            <person name="Schroeder D.C."/>
            <person name="Segurens B."/>
            <person name="Strittmatter M."/>
            <person name="Tonon T."/>
            <person name="Tregear J.W."/>
            <person name="Valentin K."/>
            <person name="von Dassow P."/>
            <person name="Yamagishi T."/>
            <person name="Van de Peer Y."/>
            <person name="Wincker P."/>
        </authorList>
    </citation>
    <scope>NUCLEOTIDE SEQUENCE [LARGE SCALE GENOMIC DNA]</scope>
    <source>
        <strain evidence="5">Ec32 / CCAP1310/4</strain>
    </source>
</reference>
<dbReference type="OMA" id="ECSPRHR"/>
<dbReference type="Pfam" id="PF08241">
    <property type="entry name" value="Methyltransf_11"/>
    <property type="match status" value="1"/>
</dbReference>
<feature type="region of interest" description="Disordered" evidence="1">
    <location>
        <begin position="55"/>
        <end position="78"/>
    </location>
</feature>
<keyword evidence="4" id="KW-0489">Methyltransferase</keyword>
<dbReference type="InterPro" id="IPR050508">
    <property type="entry name" value="Methyltransf_Superfamily"/>
</dbReference>
<sequence length="421" mass="47342">MSHPPSSSVVVVFALVFSCTASAFLQSGQSLLLSHGTYGGAPAMRRPFAHHHFADRRHEHHQQQRKHGGCERHERRRRSRMHANAFSEEDSYATLAGLEEKQGSSDLGLKVVSKAIDTLFAFEPFFDYMVVEAREKIVKRSYTLGVGWAENVDGMRRNMDELQGEYDRLLDAKVSTPSYYYAPFHCYPEGNLSWQAALEVEPSAICVHADIYTGKKGVYERHGDDKLRGNFHQRMKEMLKGPEPKDILDIGCSTGLSTLKLAETFPLARITGVDLSPHMLAVGRYFLRTREEQRHARGRVEYLHAAGEMTGMGDASMDLVSLSLTSHELPAEATREVFREAFRVLRPGGAISFMDMNPQSPAFQKLANNPFAFAGFKSTEPYLQEYISLDLGKELEAAGFRNPEVRSNSTRHRTCVAYVDK</sequence>
<dbReference type="eggNOG" id="ENOG502RRD0">
    <property type="taxonomic scope" value="Eukaryota"/>
</dbReference>
<dbReference type="STRING" id="2880.D7FNV1"/>
<dbReference type="InParanoid" id="D7FNV1"/>
<feature type="chain" id="PRO_5003095310" evidence="2">
    <location>
        <begin position="24"/>
        <end position="421"/>
    </location>
</feature>
<feature type="domain" description="Methyltransferase type 11" evidence="3">
    <location>
        <begin position="248"/>
        <end position="352"/>
    </location>
</feature>
<dbReference type="PANTHER" id="PTHR42912:SF80">
    <property type="entry name" value="METHYLTRANSFERASE DOMAIN-CONTAINING PROTEIN"/>
    <property type="match status" value="1"/>
</dbReference>
<accession>D7FNV1</accession>
<dbReference type="Proteomes" id="UP000002630">
    <property type="component" value="Linkage Group LG26"/>
</dbReference>
<dbReference type="EMBL" id="FN648292">
    <property type="protein sequence ID" value="CBJ30227.1"/>
    <property type="molecule type" value="Genomic_DNA"/>
</dbReference>
<evidence type="ECO:0000259" key="3">
    <source>
        <dbReference type="Pfam" id="PF08241"/>
    </source>
</evidence>
<evidence type="ECO:0000256" key="2">
    <source>
        <dbReference type="SAM" id="SignalP"/>
    </source>
</evidence>
<evidence type="ECO:0000313" key="4">
    <source>
        <dbReference type="EMBL" id="CBJ30227.1"/>
    </source>
</evidence>
<dbReference type="InterPro" id="IPR013216">
    <property type="entry name" value="Methyltransf_11"/>
</dbReference>
<organism evidence="4 5">
    <name type="scientific">Ectocarpus siliculosus</name>
    <name type="common">Brown alga</name>
    <name type="synonym">Conferva siliculosa</name>
    <dbReference type="NCBI Taxonomy" id="2880"/>
    <lineage>
        <taxon>Eukaryota</taxon>
        <taxon>Sar</taxon>
        <taxon>Stramenopiles</taxon>
        <taxon>Ochrophyta</taxon>
        <taxon>PX clade</taxon>
        <taxon>Phaeophyceae</taxon>
        <taxon>Ectocarpales</taxon>
        <taxon>Ectocarpaceae</taxon>
        <taxon>Ectocarpus</taxon>
    </lineage>
</organism>
<protein>
    <submittedName>
        <fullName evidence="4">Methyltransferase type 11</fullName>
    </submittedName>
</protein>
<feature type="compositionally biased region" description="Basic residues" evidence="1">
    <location>
        <begin position="55"/>
        <end position="67"/>
    </location>
</feature>
<dbReference type="SUPFAM" id="SSF53335">
    <property type="entry name" value="S-adenosyl-L-methionine-dependent methyltransferases"/>
    <property type="match status" value="1"/>
</dbReference>
<keyword evidence="4" id="KW-0808">Transferase</keyword>
<dbReference type="PANTHER" id="PTHR42912">
    <property type="entry name" value="METHYLTRANSFERASE"/>
    <property type="match status" value="1"/>
</dbReference>
<dbReference type="EMBL" id="FN649751">
    <property type="protein sequence ID" value="CBJ30227.1"/>
    <property type="molecule type" value="Genomic_DNA"/>
</dbReference>
<keyword evidence="2" id="KW-0732">Signal</keyword>
<dbReference type="OrthoDB" id="2013972at2759"/>